<reference evidence="2 3" key="1">
    <citation type="submission" date="2015-07" db="EMBL/GenBank/DDBJ databases">
        <title>Emmonsia species relationships and genome sequence.</title>
        <authorList>
            <consortium name="The Broad Institute Genomics Platform"/>
            <person name="Cuomo C.A."/>
            <person name="Munoz J.F."/>
            <person name="Imamovic A."/>
            <person name="Priest M.E."/>
            <person name="Young S."/>
            <person name="Clay O.K."/>
            <person name="McEwen J.G."/>
        </authorList>
    </citation>
    <scope>NUCLEOTIDE SEQUENCE [LARGE SCALE GENOMIC DNA]</scope>
    <source>
        <strain evidence="2 3">UAMH 9510</strain>
    </source>
</reference>
<evidence type="ECO:0000256" key="1">
    <source>
        <dbReference type="SAM" id="Phobius"/>
    </source>
</evidence>
<accession>A0A1J9PP62</accession>
<dbReference type="AlphaFoldDB" id="A0A1J9PP62"/>
<dbReference type="VEuPathDB" id="FungiDB:AJ78_01981"/>
<keyword evidence="1" id="KW-1133">Transmembrane helix</keyword>
<keyword evidence="1" id="KW-0472">Membrane</keyword>
<name>A0A1J9PP62_9EURO</name>
<feature type="transmembrane region" description="Helical" evidence="1">
    <location>
        <begin position="15"/>
        <end position="35"/>
    </location>
</feature>
<keyword evidence="3" id="KW-1185">Reference proteome</keyword>
<evidence type="ECO:0000313" key="3">
    <source>
        <dbReference type="Proteomes" id="UP000182235"/>
    </source>
</evidence>
<dbReference type="Proteomes" id="UP000182235">
    <property type="component" value="Unassembled WGS sequence"/>
</dbReference>
<keyword evidence="1" id="KW-0812">Transmembrane</keyword>
<dbReference type="EMBL" id="LGRN01000050">
    <property type="protein sequence ID" value="OJD17950.1"/>
    <property type="molecule type" value="Genomic_DNA"/>
</dbReference>
<sequence>MSTEYVLKKPLAPLLGQPAIVVLVAAPCGGVRRIWRAISMSRSSRIELTACSLILRSPQLACGEDGCLSPVDIQEQRGVL</sequence>
<gene>
    <name evidence="2" type="ORF">AJ78_01981</name>
</gene>
<protein>
    <submittedName>
        <fullName evidence="2">Uncharacterized protein</fullName>
    </submittedName>
</protein>
<proteinExistence type="predicted"/>
<comment type="caution">
    <text evidence="2">The sequence shown here is derived from an EMBL/GenBank/DDBJ whole genome shotgun (WGS) entry which is preliminary data.</text>
</comment>
<organism evidence="2 3">
    <name type="scientific">Emergomyces pasteurianus Ep9510</name>
    <dbReference type="NCBI Taxonomy" id="1447872"/>
    <lineage>
        <taxon>Eukaryota</taxon>
        <taxon>Fungi</taxon>
        <taxon>Dikarya</taxon>
        <taxon>Ascomycota</taxon>
        <taxon>Pezizomycotina</taxon>
        <taxon>Eurotiomycetes</taxon>
        <taxon>Eurotiomycetidae</taxon>
        <taxon>Onygenales</taxon>
        <taxon>Ajellomycetaceae</taxon>
        <taxon>Emergomyces</taxon>
    </lineage>
</organism>
<evidence type="ECO:0000313" key="2">
    <source>
        <dbReference type="EMBL" id="OJD17950.1"/>
    </source>
</evidence>